<dbReference type="InterPro" id="IPR017451">
    <property type="entry name" value="F-box-assoc_interact_dom"/>
</dbReference>
<dbReference type="EMBL" id="AC005966">
    <property type="protein sequence ID" value="AAD14484.1"/>
    <property type="molecule type" value="Genomic_DNA"/>
</dbReference>
<dbReference type="NCBIfam" id="TIGR01640">
    <property type="entry name" value="F_box_assoc_1"/>
    <property type="match status" value="1"/>
</dbReference>
<dbReference type="InterPro" id="IPR013187">
    <property type="entry name" value="F-box-assoc_dom_typ3"/>
</dbReference>
<protein>
    <submittedName>
        <fullName evidence="2">T2K10.13 protein</fullName>
    </submittedName>
</protein>
<sequence length="291" mass="33694">MDRVEEEAEDREVSIQSKEDESFCKFLEMIPLDLIPDILLRLPAKSAARSFASQSSTRLCLLVCVKTSDKRIFCAMPQHENPDRSFWNPIMRQHVTLPKVAFECSSLGYDPVEGKYKVLCISCSRYQDPLVFTLGPQESWRVTQNTPKHVPLSAEGLIQSICINGEVYYEASIPFGVDDSSEVEKVLMSFDVRYEKFNTIRKSAADNLLCKFFLNYEGKFAWDEEKQERSLRKFPQRDPIWKVSWGLRAATTSEAIYVLYYDPKRTLVRRVKYDYMKELVTKNSGSLIIKM</sequence>
<dbReference type="AlphaFoldDB" id="Q9ZUI5"/>
<evidence type="ECO:0000259" key="1">
    <source>
        <dbReference type="Pfam" id="PF08268"/>
    </source>
</evidence>
<feature type="domain" description="F-box associated beta-propeller type 3" evidence="1">
    <location>
        <begin position="51"/>
        <end position="226"/>
    </location>
</feature>
<reference evidence="2" key="2">
    <citation type="submission" date="2001-01" db="EMBL/GenBank/DDBJ databases">
        <title>Arabidopsis thaliana chromosome 1 BAC T2K10 sequence.</title>
        <authorList>
            <person name="Vysotskaia V.S."/>
            <person name="Schwartz J.R."/>
            <person name="Yu G."/>
            <person name="Toriumi M."/>
            <person name="Lenz C."/>
            <person name="Liu S."/>
            <person name="Li J."/>
            <person name="Kremenetskaia I."/>
            <person name="Luros J."/>
            <person name="Gonzalez A."/>
            <person name="Altafi H."/>
            <person name="Araujo R."/>
            <person name="Buehler E."/>
            <person name="Chao Q."/>
            <person name="Conn L."/>
            <person name="Conway A.B."/>
            <person name="Dunn P."/>
            <person name="Hansen N."/>
            <person name="Huizar L."/>
            <person name="Kim C."/>
            <person name="Palm C."/>
            <person name="Rowley D."/>
            <person name="Shinn P."/>
            <person name="Walker M."/>
            <person name="Davis R.W."/>
            <person name="Ecker J.R."/>
            <person name="Federspiel N.A."/>
            <person name="Theologis A."/>
        </authorList>
    </citation>
    <scope>NUCLEOTIDE SEQUENCE</scope>
</reference>
<reference key="1">
    <citation type="journal article" date="2000" name="Nature">
        <title>Sequence and analysis of chromosome 1 of the plant Arabidopsis thaliana.</title>
        <authorList>
            <person name="Theologis A."/>
            <person name="Ecker J.R."/>
            <person name="Palm C.J."/>
            <person name="Federspiel N.A."/>
            <person name="Kaul S."/>
            <person name="White O."/>
            <person name="Alonso J."/>
            <person name="Altafi H."/>
            <person name="Araujo R."/>
            <person name="Bowman C.L."/>
            <person name="Brooks S.Y."/>
            <person name="Buehler E."/>
            <person name="Chan A."/>
            <person name="Chao Q."/>
            <person name="Chen H."/>
            <person name="Cheuk R.F."/>
            <person name="Chin C.W."/>
            <person name="Chung M.K."/>
            <person name="Conn L."/>
            <person name="Conway A.B."/>
            <person name="Conway A.R."/>
            <person name="Creasy T.H."/>
            <person name="Dewar K."/>
            <person name="Dunn P."/>
            <person name="Etgu P."/>
            <person name="Feldblyum T.V."/>
            <person name="Feng J."/>
            <person name="Fong B."/>
            <person name="Fujii C.Y."/>
            <person name="Gill J.E."/>
            <person name="Goldsmith A.D."/>
            <person name="Haas B."/>
            <person name="Hansen N.F."/>
            <person name="Hughes B."/>
            <person name="Huizar L."/>
            <person name="Hunter J.L."/>
            <person name="Jenkins J."/>
            <person name="Johnson-Hopson C."/>
            <person name="Khan S."/>
            <person name="Khaykin E."/>
            <person name="Kim C.J."/>
            <person name="Koo H.L."/>
            <person name="Kremenetskaia I."/>
            <person name="Kurtz D.B."/>
            <person name="Kwan A."/>
            <person name="Lam B."/>
            <person name="Langin-Hooper S."/>
            <person name="Lee A."/>
            <person name="Lee J.M."/>
            <person name="Lenz C.A."/>
            <person name="Li J.H."/>
            <person name="Li Y."/>
            <person name="Lin X."/>
            <person name="Liu S.X."/>
            <person name="Liu Z.A."/>
            <person name="Luros J.S."/>
            <person name="Maiti R."/>
            <person name="Marziali A."/>
            <person name="Militscher J."/>
            <person name="Miranda M."/>
            <person name="Nguyen M."/>
            <person name="Nierman W.C."/>
            <person name="Osborne B.I."/>
            <person name="Pai G."/>
            <person name="Peterson J."/>
            <person name="Pham P.K."/>
            <person name="Rizzo M."/>
            <person name="Rooney T."/>
            <person name="Rowley D."/>
            <person name="Sakano H."/>
            <person name="Salzberg S.L."/>
            <person name="Schwartz J.R."/>
            <person name="Shinn P."/>
            <person name="Southwick A.M."/>
            <person name="Sun H."/>
            <person name="Tallon L.J."/>
            <person name="Tambunga G."/>
            <person name="Toriumi M.J."/>
            <person name="Town C.D."/>
            <person name="Utterback T."/>
            <person name="Van Aken S."/>
            <person name="Vaysberg M."/>
            <person name="Vysotskaia V.S."/>
            <person name="Walker M."/>
            <person name="Wu D."/>
            <person name="Yu G."/>
            <person name="Fraser C.M."/>
            <person name="Venter J.C."/>
            <person name="Davis R.W."/>
        </authorList>
    </citation>
    <scope>NUCLEOTIDE SEQUENCE [LARGE SCALE GENOMIC DNA]</scope>
    <source>
        <strain>cv. Columbia</strain>
    </source>
</reference>
<name>Q9ZUI5_ARATH</name>
<dbReference type="Pfam" id="PF08268">
    <property type="entry name" value="FBA_3"/>
    <property type="match status" value="1"/>
</dbReference>
<accession>Q9ZUI5</accession>
<dbReference type="PANTHER" id="PTHR31111">
    <property type="entry name" value="BNAA05G37150D PROTEIN-RELATED"/>
    <property type="match status" value="1"/>
</dbReference>
<evidence type="ECO:0000313" key="2">
    <source>
        <dbReference type="EMBL" id="AAD14484.1"/>
    </source>
</evidence>
<dbReference type="PANTHER" id="PTHR31111:SF43">
    <property type="entry name" value="F-BOX ASSOCIATED UBIQUITINATION EFFECTOR FAMILY PROTEIN"/>
    <property type="match status" value="1"/>
</dbReference>
<gene>
    <name evidence="2" type="primary">T2K10.13</name>
</gene>
<organism evidence="2">
    <name type="scientific">Arabidopsis thaliana</name>
    <name type="common">Mouse-ear cress</name>
    <dbReference type="NCBI Taxonomy" id="3702"/>
    <lineage>
        <taxon>Eukaryota</taxon>
        <taxon>Viridiplantae</taxon>
        <taxon>Streptophyta</taxon>
        <taxon>Embryophyta</taxon>
        <taxon>Tracheophyta</taxon>
        <taxon>Spermatophyta</taxon>
        <taxon>Magnoliopsida</taxon>
        <taxon>eudicotyledons</taxon>
        <taxon>Gunneridae</taxon>
        <taxon>Pentapetalae</taxon>
        <taxon>rosids</taxon>
        <taxon>malvids</taxon>
        <taxon>Brassicales</taxon>
        <taxon>Brassicaceae</taxon>
        <taxon>Camelineae</taxon>
        <taxon>Arabidopsis</taxon>
    </lineage>
</organism>
<proteinExistence type="predicted"/>
<dbReference type="ExpressionAtlas" id="Q9ZUI5">
    <property type="expression patterns" value="baseline and differential"/>
</dbReference>
<dbReference type="PIR" id="C96625">
    <property type="entry name" value="C96625"/>
</dbReference>